<dbReference type="SUPFAM" id="SSF48557">
    <property type="entry name" value="L-aspartase-like"/>
    <property type="match status" value="1"/>
</dbReference>
<evidence type="ECO:0000259" key="3">
    <source>
        <dbReference type="SMART" id="SM00998"/>
    </source>
</evidence>
<protein>
    <recommendedName>
        <fullName evidence="2">Adenylosuccinate lyase</fullName>
        <shortName evidence="2">ASL</shortName>
        <ecNumber evidence="2">4.3.2.2</ecNumber>
    </recommendedName>
    <alternativeName>
        <fullName evidence="2">Adenylosuccinase</fullName>
    </alternativeName>
</protein>
<dbReference type="NCBIfam" id="TIGR00928">
    <property type="entry name" value="purB"/>
    <property type="match status" value="1"/>
</dbReference>
<dbReference type="PROSITE" id="PS00163">
    <property type="entry name" value="FUMARATE_LYASES"/>
    <property type="match status" value="1"/>
</dbReference>
<proteinExistence type="inferred from homology"/>
<comment type="pathway">
    <text evidence="2">Purine metabolism; IMP biosynthesis via de novo pathway; 5-amino-1-(5-phospho-D-ribosyl)imidazole-4-carboxamide from 5-amino-1-(5-phospho-D-ribosyl)imidazole-4-carboxylate: step 2/2.</text>
</comment>
<dbReference type="InterPro" id="IPR019468">
    <property type="entry name" value="AdenyloSucc_lyase_C"/>
</dbReference>
<dbReference type="InterPro" id="IPR004769">
    <property type="entry name" value="Pur_lyase"/>
</dbReference>
<dbReference type="GO" id="GO:0005829">
    <property type="term" value="C:cytosol"/>
    <property type="evidence" value="ECO:0007669"/>
    <property type="project" value="TreeGrafter"/>
</dbReference>
<dbReference type="GO" id="GO:0044208">
    <property type="term" value="P:'de novo' AMP biosynthetic process"/>
    <property type="evidence" value="ECO:0007669"/>
    <property type="project" value="UniProtKB-UniPathway"/>
</dbReference>
<feature type="domain" description="Adenylosuccinate lyase C-terminal" evidence="3">
    <location>
        <begin position="381"/>
        <end position="464"/>
    </location>
</feature>
<accession>A0A183IKY5</accession>
<comment type="similarity">
    <text evidence="2">Belongs to the lyase 1 family. Adenylosuccinate lyase subfamily.</text>
</comment>
<evidence type="ECO:0000256" key="1">
    <source>
        <dbReference type="ARBA" id="ARBA00023239"/>
    </source>
</evidence>
<dbReference type="PANTHER" id="PTHR43172">
    <property type="entry name" value="ADENYLOSUCCINATE LYASE"/>
    <property type="match status" value="1"/>
</dbReference>
<dbReference type="InterPro" id="IPR020557">
    <property type="entry name" value="Fumarate_lyase_CS"/>
</dbReference>
<name>A0A183IKY5_9BILA</name>
<dbReference type="InterPro" id="IPR000362">
    <property type="entry name" value="Fumarate_lyase_fam"/>
</dbReference>
<dbReference type="EMBL" id="UZAM01008227">
    <property type="protein sequence ID" value="VDP03885.1"/>
    <property type="molecule type" value="Genomic_DNA"/>
</dbReference>
<comment type="pathway">
    <text evidence="2">Purine metabolism; AMP biosynthesis via de novo pathway; AMP from IMP: step 2/2.</text>
</comment>
<dbReference type="Pfam" id="PF10397">
    <property type="entry name" value="ADSL_C"/>
    <property type="match status" value="1"/>
</dbReference>
<dbReference type="InterPro" id="IPR022761">
    <property type="entry name" value="Fumarate_lyase_N"/>
</dbReference>
<dbReference type="PRINTS" id="PR00149">
    <property type="entry name" value="FUMRATELYASE"/>
</dbReference>
<dbReference type="GO" id="GO:0004018">
    <property type="term" value="F:N6-(1,2-dicarboxyethyl)AMP AMP-lyase (fumarate-forming) activity"/>
    <property type="evidence" value="ECO:0007669"/>
    <property type="project" value="InterPro"/>
</dbReference>
<comment type="catalytic activity">
    <reaction evidence="2">
        <text>(2S)-2-[5-amino-1-(5-phospho-beta-D-ribosyl)imidazole-4-carboxamido]succinate = 5-amino-1-(5-phospho-beta-D-ribosyl)imidazole-4-carboxamide + fumarate</text>
        <dbReference type="Rhea" id="RHEA:23920"/>
        <dbReference type="ChEBI" id="CHEBI:29806"/>
        <dbReference type="ChEBI" id="CHEBI:58443"/>
        <dbReference type="ChEBI" id="CHEBI:58475"/>
        <dbReference type="EC" id="4.3.2.2"/>
    </reaction>
</comment>
<keyword evidence="2" id="KW-0658">Purine biosynthesis</keyword>
<comment type="catalytic activity">
    <reaction evidence="2">
        <text>N(6)-(1,2-dicarboxyethyl)-AMP = fumarate + AMP</text>
        <dbReference type="Rhea" id="RHEA:16853"/>
        <dbReference type="ChEBI" id="CHEBI:29806"/>
        <dbReference type="ChEBI" id="CHEBI:57567"/>
        <dbReference type="ChEBI" id="CHEBI:456215"/>
        <dbReference type="EC" id="4.3.2.2"/>
    </reaction>
</comment>
<evidence type="ECO:0000313" key="4">
    <source>
        <dbReference type="EMBL" id="VDP03885.1"/>
    </source>
</evidence>
<reference evidence="6" key="1">
    <citation type="submission" date="2016-06" db="UniProtKB">
        <authorList>
            <consortium name="WormBaseParasite"/>
        </authorList>
    </citation>
    <scope>IDENTIFICATION</scope>
</reference>
<dbReference type="UniPathway" id="UPA00074">
    <property type="reaction ID" value="UER00132"/>
</dbReference>
<sequence>MANMNDHSEYQSALCSRYSSREILQLFSEENKVLLWRQLWVWLAETEMELGLHSIISEEQIEQMKGKMHDIDWQFVKNAEKQTRHDVMAHIHAFEAVAPKAKGIIHLGATSAFVQDNADLIIIKNAASHVLQKCAHCIYRLSRFALKYRDMPTVGRTHYQAATITTLGKRASIWTQDLLISFQNLDSSLKNLRFRGVQGATGSLASFMTLFNGDKVKLNSLNAKLASLAGFSSSDHDPTFIITGQTYTRLVDISFLNSLAMLAASVHKICMDIRMLQCFGELQEPFEKTQVGSSAMPYKKNPMRSERCCGLSRYLMNLPANALQTFAVQGFERTLDDSSNRRLVLPEAFITADAILNVFQNIAEGLIVHENVIRKNVMKELPFLTLETVLMKLTLGGADRQVAHEKIRQIALHAAENEKDGKDFDLYAALRQDTYFENVHAVVDSLRDPRNFIGMCKEQVQKIDICYSKYMFICSIPIRFHVIMMCFAANYIF</sequence>
<dbReference type="PANTHER" id="PTHR43172:SF1">
    <property type="entry name" value="ADENYLOSUCCINATE LYASE"/>
    <property type="match status" value="1"/>
</dbReference>
<keyword evidence="5" id="KW-1185">Reference proteome</keyword>
<dbReference type="GO" id="GO:0070626">
    <property type="term" value="F:(S)-2-(5-amino-1-(5-phospho-D-ribosyl)imidazole-4-carboxamido) succinate lyase (fumarate-forming) activity"/>
    <property type="evidence" value="ECO:0007669"/>
    <property type="project" value="TreeGrafter"/>
</dbReference>
<keyword evidence="1 2" id="KW-0456">Lyase</keyword>
<gene>
    <name evidence="4" type="ORF">SBAD_LOCUS4281</name>
</gene>
<evidence type="ECO:0000313" key="5">
    <source>
        <dbReference type="Proteomes" id="UP000270296"/>
    </source>
</evidence>
<dbReference type="CDD" id="cd03302">
    <property type="entry name" value="Adenylsuccinate_lyase_2"/>
    <property type="match status" value="1"/>
</dbReference>
<dbReference type="Gene3D" id="1.20.200.10">
    <property type="entry name" value="Fumarase/aspartase (Central domain)"/>
    <property type="match status" value="1"/>
</dbReference>
<dbReference type="WBParaSite" id="SBAD_0000446501-mRNA-1">
    <property type="protein sequence ID" value="SBAD_0000446501-mRNA-1"/>
    <property type="gene ID" value="SBAD_0000446501"/>
</dbReference>
<reference evidence="4 5" key="2">
    <citation type="submission" date="2018-11" db="EMBL/GenBank/DDBJ databases">
        <authorList>
            <consortium name="Pathogen Informatics"/>
        </authorList>
    </citation>
    <scope>NUCLEOTIDE SEQUENCE [LARGE SCALE GENOMIC DNA]</scope>
</reference>
<dbReference type="Proteomes" id="UP000270296">
    <property type="component" value="Unassembled WGS sequence"/>
</dbReference>
<evidence type="ECO:0000313" key="6">
    <source>
        <dbReference type="WBParaSite" id="SBAD_0000446501-mRNA-1"/>
    </source>
</evidence>
<dbReference type="UniPathway" id="UPA00075">
    <property type="reaction ID" value="UER00336"/>
</dbReference>
<dbReference type="Pfam" id="PF00206">
    <property type="entry name" value="Lyase_1"/>
    <property type="match status" value="1"/>
</dbReference>
<dbReference type="AlphaFoldDB" id="A0A183IKY5"/>
<dbReference type="EC" id="4.3.2.2" evidence="2"/>
<dbReference type="OrthoDB" id="406045at2759"/>
<dbReference type="Gene3D" id="1.10.40.30">
    <property type="entry name" value="Fumarase/aspartase (C-terminal domain)"/>
    <property type="match status" value="1"/>
</dbReference>
<organism evidence="6">
    <name type="scientific">Soboliphyme baturini</name>
    <dbReference type="NCBI Taxonomy" id="241478"/>
    <lineage>
        <taxon>Eukaryota</taxon>
        <taxon>Metazoa</taxon>
        <taxon>Ecdysozoa</taxon>
        <taxon>Nematoda</taxon>
        <taxon>Enoplea</taxon>
        <taxon>Dorylaimia</taxon>
        <taxon>Dioctophymatida</taxon>
        <taxon>Dioctophymatoidea</taxon>
        <taxon>Soboliphymatidae</taxon>
        <taxon>Soboliphyme</taxon>
    </lineage>
</organism>
<dbReference type="InterPro" id="IPR008948">
    <property type="entry name" value="L-Aspartase-like"/>
</dbReference>
<dbReference type="GO" id="GO:0006189">
    <property type="term" value="P:'de novo' IMP biosynthetic process"/>
    <property type="evidence" value="ECO:0007669"/>
    <property type="project" value="UniProtKB-UniPathway"/>
</dbReference>
<evidence type="ECO:0000256" key="2">
    <source>
        <dbReference type="RuleBase" id="RU361172"/>
    </source>
</evidence>
<dbReference type="SMART" id="SM00998">
    <property type="entry name" value="ADSL_C"/>
    <property type="match status" value="1"/>
</dbReference>
<dbReference type="Gene3D" id="1.10.275.60">
    <property type="match status" value="1"/>
</dbReference>